<dbReference type="SUPFAM" id="SSF54736">
    <property type="entry name" value="ClpS-like"/>
    <property type="match status" value="1"/>
</dbReference>
<proteinExistence type="predicted"/>
<dbReference type="Pfam" id="PF02617">
    <property type="entry name" value="ClpS"/>
    <property type="match status" value="1"/>
</dbReference>
<dbReference type="GO" id="GO:0030674">
    <property type="term" value="F:protein-macromolecule adaptor activity"/>
    <property type="evidence" value="ECO:0007669"/>
    <property type="project" value="EnsemblPlants"/>
</dbReference>
<reference evidence="2 3" key="1">
    <citation type="journal article" date="2014" name="Nature">
        <title>The genome of the recently domesticated crop plant sugar beet (Beta vulgaris).</title>
        <authorList>
            <person name="Dohm J.C."/>
            <person name="Minoche A.E."/>
            <person name="Holtgrawe D."/>
            <person name="Capella-Gutierrez S."/>
            <person name="Zakrzewski F."/>
            <person name="Tafer H."/>
            <person name="Rupp O."/>
            <person name="Sorensen T.R."/>
            <person name="Stracke R."/>
            <person name="Reinhardt R."/>
            <person name="Goesmann A."/>
            <person name="Kraft T."/>
            <person name="Schulz B."/>
            <person name="Stadler P.F."/>
            <person name="Schmidt T."/>
            <person name="Gabaldon T."/>
            <person name="Lehrach H."/>
            <person name="Weisshaar B."/>
            <person name="Himmelbauer H."/>
        </authorList>
    </citation>
    <scope>NUCLEOTIDE SEQUENCE [LARGE SCALE GENOMIC DNA]</scope>
    <source>
        <tissue evidence="2">Taproot</tissue>
    </source>
</reference>
<name>A0A0J8BBI8_BETVV</name>
<dbReference type="AlphaFoldDB" id="A0A0J8BBI8"/>
<dbReference type="InterPro" id="IPR003769">
    <property type="entry name" value="ClpS_core"/>
</dbReference>
<dbReference type="OrthoDB" id="2013930at2759"/>
<dbReference type="Gene3D" id="3.30.1390.10">
    <property type="match status" value="1"/>
</dbReference>
<accession>A0A0J8BBI8</accession>
<organism evidence="2 3">
    <name type="scientific">Beta vulgaris subsp. vulgaris</name>
    <name type="common">Beet</name>
    <dbReference type="NCBI Taxonomy" id="3555"/>
    <lineage>
        <taxon>Eukaryota</taxon>
        <taxon>Viridiplantae</taxon>
        <taxon>Streptophyta</taxon>
        <taxon>Embryophyta</taxon>
        <taxon>Tracheophyta</taxon>
        <taxon>Spermatophyta</taxon>
        <taxon>Magnoliopsida</taxon>
        <taxon>eudicotyledons</taxon>
        <taxon>Gunneridae</taxon>
        <taxon>Pentapetalae</taxon>
        <taxon>Caryophyllales</taxon>
        <taxon>Chenopodiaceae</taxon>
        <taxon>Betoideae</taxon>
        <taxon>Beta</taxon>
    </lineage>
</organism>
<feature type="domain" description="Adaptor protein ClpS core" evidence="1">
    <location>
        <begin position="77"/>
        <end position="143"/>
    </location>
</feature>
<gene>
    <name evidence="2" type="ORF">BVRB_6g155780</name>
</gene>
<dbReference type="Gramene" id="KMS97378">
    <property type="protein sequence ID" value="KMS97378"/>
    <property type="gene ID" value="BVRB_6g155780"/>
</dbReference>
<dbReference type="Proteomes" id="UP000035740">
    <property type="component" value="Unassembled WGS sequence"/>
</dbReference>
<dbReference type="eggNOG" id="ENOG502RY43">
    <property type="taxonomic scope" value="Eukaryota"/>
</dbReference>
<evidence type="ECO:0000313" key="2">
    <source>
        <dbReference type="EMBL" id="KMS97378.1"/>
    </source>
</evidence>
<dbReference type="PANTHER" id="PTHR33473">
    <property type="entry name" value="ATP-DEPENDENT CLP PROTEASE ADAPTER PROTEIN CLPS1, CHLOROPLASTIC"/>
    <property type="match status" value="1"/>
</dbReference>
<keyword evidence="3" id="KW-1185">Reference proteome</keyword>
<dbReference type="GO" id="GO:0030163">
    <property type="term" value="P:protein catabolic process"/>
    <property type="evidence" value="ECO:0007669"/>
    <property type="project" value="InterPro"/>
</dbReference>
<dbReference type="FunFam" id="3.30.1390.10:FF:000006">
    <property type="entry name" value="ATP-dependent Clp protease adapter protein CLPS1, chloroplastic"/>
    <property type="match status" value="1"/>
</dbReference>
<evidence type="ECO:0000313" key="3">
    <source>
        <dbReference type="Proteomes" id="UP000035740"/>
    </source>
</evidence>
<dbReference type="GO" id="GO:0006508">
    <property type="term" value="P:proteolysis"/>
    <property type="evidence" value="ECO:0007669"/>
    <property type="project" value="InterPro"/>
</dbReference>
<dbReference type="GO" id="GO:1903052">
    <property type="term" value="P:positive regulation of proteolysis involved in protein catabolic process"/>
    <property type="evidence" value="ECO:0007669"/>
    <property type="project" value="EnsemblPlants"/>
</dbReference>
<dbReference type="PANTHER" id="PTHR33473:SF17">
    <property type="entry name" value="ATP-DEPENDENT CLP PROTEASE ADAPTER PROTEIN CLPS1, CHLOROPLASTIC"/>
    <property type="match status" value="1"/>
</dbReference>
<dbReference type="EMBL" id="KQ090324">
    <property type="protein sequence ID" value="KMS97378.1"/>
    <property type="molecule type" value="Genomic_DNA"/>
</dbReference>
<protein>
    <recommendedName>
        <fullName evidence="1">Adaptor protein ClpS core domain-containing protein</fullName>
    </recommendedName>
</protein>
<evidence type="ECO:0000259" key="1">
    <source>
        <dbReference type="Pfam" id="PF02617"/>
    </source>
</evidence>
<sequence>METAIIGRLSLSPNHVINRNSGDRHYFYKGLCNHRGLLVPVSATGSSKGGVLDRPVIEKTNPGRESEFDLRKSRKISPPYRVLLHNDNFNKREYVVQVLMKVIPGMTVDIAVNIMQEAHHNGMAVVIICAQADAEDHCMQLRSNGLLSSVEPAGSGC</sequence>
<dbReference type="InterPro" id="IPR022935">
    <property type="entry name" value="ClpS"/>
</dbReference>
<dbReference type="KEGG" id="bvg:104908432"/>
<dbReference type="InterPro" id="IPR014719">
    <property type="entry name" value="Ribosomal_bL12_C/ClpS-like"/>
</dbReference>
<dbReference type="OMA" id="EAHHNGM"/>